<dbReference type="GO" id="GO:0008374">
    <property type="term" value="F:O-acyltransferase activity"/>
    <property type="evidence" value="ECO:0007669"/>
    <property type="project" value="TreeGrafter"/>
</dbReference>
<comment type="caution">
    <text evidence="5">The sequence shown here is derived from an EMBL/GenBank/DDBJ whole genome shotgun (WGS) entry which is preliminary data.</text>
</comment>
<dbReference type="PANTHER" id="PTHR23416:SF23">
    <property type="entry name" value="ACETYLTRANSFERASE C18B11.09C-RELATED"/>
    <property type="match status" value="1"/>
</dbReference>
<dbReference type="EMBL" id="NWUF01000032">
    <property type="protein sequence ID" value="PCE40232.1"/>
    <property type="molecule type" value="Genomic_DNA"/>
</dbReference>
<evidence type="ECO:0000256" key="1">
    <source>
        <dbReference type="ARBA" id="ARBA00007274"/>
    </source>
</evidence>
<reference evidence="5 6" key="1">
    <citation type="submission" date="2017-09" db="EMBL/GenBank/DDBJ databases">
        <title>The Catabolism of 3,6-Dichlorosalicylic acid is Initiated by the Cytochrome P450 Monooxygenase DsmABC in Rhizorhabdus dicambivorans Ndbn-20.</title>
        <authorList>
            <person name="Na L."/>
        </authorList>
    </citation>
    <scope>NUCLEOTIDE SEQUENCE [LARGE SCALE GENOMIC DNA]</scope>
    <source>
        <strain evidence="5 6">Ndbn-20m</strain>
    </source>
</reference>
<dbReference type="Pfam" id="PF14602">
    <property type="entry name" value="Hexapep_2"/>
    <property type="match status" value="1"/>
</dbReference>
<organism evidence="5 6">
    <name type="scientific">Rhizorhabdus dicambivorans</name>
    <dbReference type="NCBI Taxonomy" id="1850238"/>
    <lineage>
        <taxon>Bacteria</taxon>
        <taxon>Pseudomonadati</taxon>
        <taxon>Pseudomonadota</taxon>
        <taxon>Alphaproteobacteria</taxon>
        <taxon>Sphingomonadales</taxon>
        <taxon>Sphingomonadaceae</taxon>
        <taxon>Rhizorhabdus</taxon>
    </lineage>
</organism>
<dbReference type="Proteomes" id="UP000218934">
    <property type="component" value="Unassembled WGS sequence"/>
</dbReference>
<dbReference type="PANTHER" id="PTHR23416">
    <property type="entry name" value="SIALIC ACID SYNTHASE-RELATED"/>
    <property type="match status" value="1"/>
</dbReference>
<dbReference type="GO" id="GO:0005829">
    <property type="term" value="C:cytosol"/>
    <property type="evidence" value="ECO:0007669"/>
    <property type="project" value="TreeGrafter"/>
</dbReference>
<evidence type="ECO:0000313" key="5">
    <source>
        <dbReference type="EMBL" id="PCE40232.1"/>
    </source>
</evidence>
<dbReference type="Gene3D" id="2.160.10.10">
    <property type="entry name" value="Hexapeptide repeat proteins"/>
    <property type="match status" value="1"/>
</dbReference>
<dbReference type="KEGG" id="rdi:CMV14_06230"/>
<keyword evidence="4" id="KW-0012">Acyltransferase</keyword>
<gene>
    <name evidence="5" type="ORF">COO09_21400</name>
</gene>
<evidence type="ECO:0000256" key="4">
    <source>
        <dbReference type="ARBA" id="ARBA00023315"/>
    </source>
</evidence>
<keyword evidence="3" id="KW-0677">Repeat</keyword>
<sequence length="168" mass="17112">MLEADPTARISPLADIEPSVRGSRYVVGARTMIDAFVKIKPAGGSGDVVIGADCAINSGTVIYSGNGVTIGDAVLIAANCTLAATNHETADPDRRIRDQGFQPSRGGIVIGDDVWLGANVVLLDGARIGQGAVIAAGSVVRGEVEPYAIYAGAPAVRRGSRRGGPSAE</sequence>
<protein>
    <submittedName>
        <fullName evidence="5">Acetyltransferase</fullName>
    </submittedName>
</protein>
<keyword evidence="2 5" id="KW-0808">Transferase</keyword>
<evidence type="ECO:0000256" key="3">
    <source>
        <dbReference type="ARBA" id="ARBA00022737"/>
    </source>
</evidence>
<accession>A0A2A4FR97</accession>
<dbReference type="InterPro" id="IPR011004">
    <property type="entry name" value="Trimer_LpxA-like_sf"/>
</dbReference>
<evidence type="ECO:0000313" key="6">
    <source>
        <dbReference type="Proteomes" id="UP000218934"/>
    </source>
</evidence>
<dbReference type="AlphaFoldDB" id="A0A2A4FR97"/>
<evidence type="ECO:0000256" key="2">
    <source>
        <dbReference type="ARBA" id="ARBA00022679"/>
    </source>
</evidence>
<comment type="similarity">
    <text evidence="1">Belongs to the transferase hexapeptide repeat family.</text>
</comment>
<dbReference type="SUPFAM" id="SSF51161">
    <property type="entry name" value="Trimeric LpxA-like enzymes"/>
    <property type="match status" value="1"/>
</dbReference>
<dbReference type="RefSeq" id="WP_066968166.1">
    <property type="nucleotide sequence ID" value="NZ_CP023449.1"/>
</dbReference>
<proteinExistence type="inferred from homology"/>
<dbReference type="InterPro" id="IPR018357">
    <property type="entry name" value="Hexapep_transf_CS"/>
</dbReference>
<dbReference type="PROSITE" id="PS00101">
    <property type="entry name" value="HEXAPEP_TRANSFERASES"/>
    <property type="match status" value="1"/>
</dbReference>
<name>A0A2A4FR97_9SPHN</name>
<dbReference type="OrthoDB" id="9815592at2"/>
<dbReference type="Pfam" id="PF00132">
    <property type="entry name" value="Hexapep"/>
    <property type="match status" value="1"/>
</dbReference>
<dbReference type="InterPro" id="IPR001451">
    <property type="entry name" value="Hexapep"/>
</dbReference>
<keyword evidence="6" id="KW-1185">Reference proteome</keyword>
<dbReference type="CDD" id="cd04647">
    <property type="entry name" value="LbH_MAT_like"/>
    <property type="match status" value="1"/>
</dbReference>
<dbReference type="InterPro" id="IPR051159">
    <property type="entry name" value="Hexapeptide_acetyltransf"/>
</dbReference>